<evidence type="ECO:0000259" key="14">
    <source>
        <dbReference type="PROSITE" id="PS51455"/>
    </source>
</evidence>
<evidence type="ECO:0000256" key="7">
    <source>
        <dbReference type="ARBA" id="ARBA00023098"/>
    </source>
</evidence>
<dbReference type="EMBL" id="VCGU01000011">
    <property type="protein sequence ID" value="TRY67162.1"/>
    <property type="molecule type" value="Genomic_DNA"/>
</dbReference>
<dbReference type="InterPro" id="IPR023610">
    <property type="entry name" value="PInositol-4/5-P-5/4-kinase"/>
</dbReference>
<keyword evidence="4 12" id="KW-0547">Nucleotide-binding</keyword>
<evidence type="ECO:0000256" key="9">
    <source>
        <dbReference type="ARBA" id="ARBA00036698"/>
    </source>
</evidence>
<dbReference type="Gene3D" id="3.30.800.10">
    <property type="entry name" value="Phosphatidylinositol Phosphate Kinase II Beta"/>
    <property type="match status" value="1"/>
</dbReference>
<evidence type="ECO:0000256" key="8">
    <source>
        <dbReference type="ARBA" id="ARBA00036478"/>
    </source>
</evidence>
<dbReference type="GO" id="GO:0005524">
    <property type="term" value="F:ATP binding"/>
    <property type="evidence" value="ECO:0007669"/>
    <property type="project" value="UniProtKB-UniRule"/>
</dbReference>
<proteinExistence type="predicted"/>
<dbReference type="InterPro" id="IPR002498">
    <property type="entry name" value="PInositol-4-P-4/5-kinase_core"/>
</dbReference>
<evidence type="ECO:0000256" key="3">
    <source>
        <dbReference type="ARBA" id="ARBA00022679"/>
    </source>
</evidence>
<organism evidence="15 16">
    <name type="scientific">Tigriopus californicus</name>
    <name type="common">Marine copepod</name>
    <dbReference type="NCBI Taxonomy" id="6832"/>
    <lineage>
        <taxon>Eukaryota</taxon>
        <taxon>Metazoa</taxon>
        <taxon>Ecdysozoa</taxon>
        <taxon>Arthropoda</taxon>
        <taxon>Crustacea</taxon>
        <taxon>Multicrustacea</taxon>
        <taxon>Hexanauplia</taxon>
        <taxon>Copepoda</taxon>
        <taxon>Harpacticoida</taxon>
        <taxon>Harpacticidae</taxon>
        <taxon>Tigriopus</taxon>
    </lineage>
</organism>
<dbReference type="PANTHER" id="PTHR23086:SF8">
    <property type="entry name" value="PHOSPHATIDYLINOSITOL 5-PHOSPHATE 4-KINASE, ISOFORM A"/>
    <property type="match status" value="1"/>
</dbReference>
<dbReference type="PROSITE" id="PS51455">
    <property type="entry name" value="PIPK"/>
    <property type="match status" value="1"/>
</dbReference>
<protein>
    <recommendedName>
        <fullName evidence="11">1-phosphatidylinositol-5-phosphate 4-kinase</fullName>
        <ecNumber evidence="11">2.7.1.149</ecNumber>
    </recommendedName>
</protein>
<dbReference type="FunFam" id="3.30.800.10:FF:000002">
    <property type="entry name" value="Phosphatidylinositol 5-phosphate 4-kinase type-2 beta"/>
    <property type="match status" value="1"/>
</dbReference>
<evidence type="ECO:0000256" key="1">
    <source>
        <dbReference type="ARBA" id="ARBA00004496"/>
    </source>
</evidence>
<dbReference type="GO" id="GO:0016309">
    <property type="term" value="F:1-phosphatidylinositol-5-phosphate 4-kinase activity"/>
    <property type="evidence" value="ECO:0007669"/>
    <property type="project" value="UniProtKB-EC"/>
</dbReference>
<dbReference type="STRING" id="6832.A0A553NNZ7"/>
<dbReference type="GO" id="GO:0005886">
    <property type="term" value="C:plasma membrane"/>
    <property type="evidence" value="ECO:0007669"/>
    <property type="project" value="TreeGrafter"/>
</dbReference>
<dbReference type="SUPFAM" id="SSF56104">
    <property type="entry name" value="SAICAR synthase-like"/>
    <property type="match status" value="1"/>
</dbReference>
<gene>
    <name evidence="15" type="ORF">TCAL_05498</name>
</gene>
<dbReference type="GO" id="GO:0005737">
    <property type="term" value="C:cytoplasm"/>
    <property type="evidence" value="ECO:0007669"/>
    <property type="project" value="UniProtKB-SubCell"/>
</dbReference>
<evidence type="ECO:0000256" key="5">
    <source>
        <dbReference type="ARBA" id="ARBA00022777"/>
    </source>
</evidence>
<evidence type="ECO:0000256" key="11">
    <source>
        <dbReference type="ARBA" id="ARBA00039039"/>
    </source>
</evidence>
<evidence type="ECO:0000256" key="6">
    <source>
        <dbReference type="ARBA" id="ARBA00022840"/>
    </source>
</evidence>
<dbReference type="AlphaFoldDB" id="A0A553NNZ7"/>
<dbReference type="Pfam" id="PF01504">
    <property type="entry name" value="PIP5K"/>
    <property type="match status" value="1"/>
</dbReference>
<comment type="subcellular location">
    <subcellularLocation>
        <location evidence="1">Cytoplasm</location>
    </subcellularLocation>
</comment>
<feature type="region of interest" description="Disordered" evidence="13">
    <location>
        <begin position="288"/>
        <end position="335"/>
    </location>
</feature>
<keyword evidence="3 12" id="KW-0808">Transferase</keyword>
<dbReference type="InterPro" id="IPR027484">
    <property type="entry name" value="PInositol-4-P-5-kinase_N"/>
</dbReference>
<dbReference type="OMA" id="DYSPMCY"/>
<comment type="catalytic activity">
    <reaction evidence="8">
        <text>1,2-dihexadecanoyl-sn-glycero-3-phospho-(1D-myo-inositol-5-phosphate) + ATP = 1,2-dihexadecanoyl-sn-glycero-3-phospho-(1D-myo-inositol-4,5-bisphosphate) + ADP + H(+)</text>
        <dbReference type="Rhea" id="RHEA:55992"/>
        <dbReference type="ChEBI" id="CHEBI:15378"/>
        <dbReference type="ChEBI" id="CHEBI:30616"/>
        <dbReference type="ChEBI" id="CHEBI:83423"/>
        <dbReference type="ChEBI" id="CHEBI:84968"/>
        <dbReference type="ChEBI" id="CHEBI:456216"/>
    </reaction>
    <physiologicalReaction direction="left-to-right" evidence="8">
        <dbReference type="Rhea" id="RHEA:55993"/>
    </physiologicalReaction>
</comment>
<dbReference type="EC" id="2.7.1.149" evidence="11"/>
<dbReference type="InterPro" id="IPR027483">
    <property type="entry name" value="PInositol-4-P-4/5-kinase_C_sf"/>
</dbReference>
<keyword evidence="2" id="KW-0963">Cytoplasm</keyword>
<comment type="catalytic activity">
    <reaction evidence="9">
        <text>a 1,2-diacyl-sn-glycero-3-phospho-(1D-myo-inositol-5-phosphate) + ATP = a 1,2-diacyl-sn-glycero-3-phospho-(1D-myo-inositol-4,5-bisphosphate) + ADP + H(+)</text>
        <dbReference type="Rhea" id="RHEA:12280"/>
        <dbReference type="ChEBI" id="CHEBI:15378"/>
        <dbReference type="ChEBI" id="CHEBI:30616"/>
        <dbReference type="ChEBI" id="CHEBI:57795"/>
        <dbReference type="ChEBI" id="CHEBI:58456"/>
        <dbReference type="ChEBI" id="CHEBI:456216"/>
        <dbReference type="EC" id="2.7.1.149"/>
    </reaction>
    <physiologicalReaction direction="left-to-right" evidence="9">
        <dbReference type="Rhea" id="RHEA:12281"/>
    </physiologicalReaction>
</comment>
<feature type="domain" description="PIPK" evidence="14">
    <location>
        <begin position="31"/>
        <end position="412"/>
    </location>
</feature>
<evidence type="ECO:0000313" key="15">
    <source>
        <dbReference type="EMBL" id="TRY67162.1"/>
    </source>
</evidence>
<dbReference type="SMART" id="SM00330">
    <property type="entry name" value="PIPKc"/>
    <property type="match status" value="1"/>
</dbReference>
<evidence type="ECO:0000256" key="13">
    <source>
        <dbReference type="SAM" id="MobiDB-lite"/>
    </source>
</evidence>
<sequence>MSGAGIISTDGTKTKTKRFKVKHPKRKLYRSSEPLLSVFMWGINHTVKELEHVSIPVMLMPDDFRAFSKVKVDNQAFNKENLPSHFKVKDYCPLVFRNLRERFGIDDQDYLRSMTKDSPKPMDSPGRSGAKFYASHDKLFVIKTLTSEEVEQMHSLLKQYHPFIVERHGKTLLPQYLGMYRITVDNNECYMVVMRNIFSSHLNIHKKYDLKGSTIDREASQKEREKDNPTFKDNDFINDGVKIHIGDEAKQKLMETLAADVEFLAKLHIMDYSLLLGVHDCEEAEREAAERGTVDLDGVDEEVGDEEYDSGGSGVALTPPDSPQAPSRSQSVNGASRIDPEKDIYAIPSRSTSQSREIYFLALVDVLTHYGVKKQAAKVAKTVKYGAGVDGISTAEPDQYSSRFLEFISKAIE</sequence>
<dbReference type="GO" id="GO:0046854">
    <property type="term" value="P:phosphatidylinositol phosphate biosynthetic process"/>
    <property type="evidence" value="ECO:0007669"/>
    <property type="project" value="TreeGrafter"/>
</dbReference>
<keyword evidence="5 12" id="KW-0418">Kinase</keyword>
<feature type="compositionally biased region" description="Polar residues" evidence="13">
    <location>
        <begin position="324"/>
        <end position="334"/>
    </location>
</feature>
<evidence type="ECO:0000256" key="2">
    <source>
        <dbReference type="ARBA" id="ARBA00022490"/>
    </source>
</evidence>
<comment type="catalytic activity">
    <reaction evidence="10">
        <text>1,2-dihexadecanoyl-sn-glycero-3-phospho-(1D-myo-inositol-5-phosphate) + GTP = 1,2-dihexadecanoyl-sn-glycero-3-phospho-(1D-myo-inositol-4,5-bisphosphate) + GDP + H(+)</text>
        <dbReference type="Rhea" id="RHEA:55964"/>
        <dbReference type="ChEBI" id="CHEBI:15378"/>
        <dbReference type="ChEBI" id="CHEBI:37565"/>
        <dbReference type="ChEBI" id="CHEBI:58189"/>
        <dbReference type="ChEBI" id="CHEBI:83423"/>
        <dbReference type="ChEBI" id="CHEBI:84968"/>
    </reaction>
    <physiologicalReaction direction="left-to-right" evidence="10">
        <dbReference type="Rhea" id="RHEA:55965"/>
    </physiologicalReaction>
</comment>
<keyword evidence="7" id="KW-0443">Lipid metabolism</keyword>
<evidence type="ECO:0000256" key="4">
    <source>
        <dbReference type="ARBA" id="ARBA00022741"/>
    </source>
</evidence>
<dbReference type="GO" id="GO:0016308">
    <property type="term" value="F:1-phosphatidylinositol-4-phosphate 5-kinase activity"/>
    <property type="evidence" value="ECO:0007669"/>
    <property type="project" value="TreeGrafter"/>
</dbReference>
<name>A0A553NNZ7_TIGCA</name>
<evidence type="ECO:0000256" key="10">
    <source>
        <dbReference type="ARBA" id="ARBA00036950"/>
    </source>
</evidence>
<keyword evidence="16" id="KW-1185">Reference proteome</keyword>
<reference evidence="15 16" key="1">
    <citation type="journal article" date="2018" name="Nat. Ecol. Evol.">
        <title>Genomic signatures of mitonuclear coevolution across populations of Tigriopus californicus.</title>
        <authorList>
            <person name="Barreto F.S."/>
            <person name="Watson E.T."/>
            <person name="Lima T.G."/>
            <person name="Willett C.S."/>
            <person name="Edmands S."/>
            <person name="Li W."/>
            <person name="Burton R.S."/>
        </authorList>
    </citation>
    <scope>NUCLEOTIDE SEQUENCE [LARGE SCALE GENOMIC DNA]</scope>
    <source>
        <strain evidence="15 16">San Diego</strain>
    </source>
</reference>
<dbReference type="PANTHER" id="PTHR23086">
    <property type="entry name" value="PHOSPHATIDYLINOSITOL-4-PHOSPHATE 5-KINASE"/>
    <property type="match status" value="1"/>
</dbReference>
<accession>A0A553NNZ7</accession>
<dbReference type="OrthoDB" id="20783at2759"/>
<comment type="caution">
    <text evidence="15">The sequence shown here is derived from an EMBL/GenBank/DDBJ whole genome shotgun (WGS) entry which is preliminary data.</text>
</comment>
<keyword evidence="6 12" id="KW-0067">ATP-binding</keyword>
<dbReference type="Proteomes" id="UP000318571">
    <property type="component" value="Chromosome 4"/>
</dbReference>
<feature type="compositionally biased region" description="Acidic residues" evidence="13">
    <location>
        <begin position="297"/>
        <end position="309"/>
    </location>
</feature>
<evidence type="ECO:0000313" key="16">
    <source>
        <dbReference type="Proteomes" id="UP000318571"/>
    </source>
</evidence>
<dbReference type="CDD" id="cd17305">
    <property type="entry name" value="PIPKc_PIP5KII"/>
    <property type="match status" value="1"/>
</dbReference>
<evidence type="ECO:0000256" key="12">
    <source>
        <dbReference type="PROSITE-ProRule" id="PRU00781"/>
    </source>
</evidence>
<dbReference type="Gene3D" id="3.30.810.10">
    <property type="entry name" value="2-Layer Sandwich"/>
    <property type="match status" value="1"/>
</dbReference>